<gene>
    <name evidence="4" type="ORF">RDV89_06755</name>
</gene>
<keyword evidence="2 4" id="KW-0808">Transferase</keyword>
<keyword evidence="5" id="KW-1185">Reference proteome</keyword>
<protein>
    <submittedName>
        <fullName evidence="4">Glycosyltransferase</fullName>
        <ecNumber evidence="4">2.4.-.-</ecNumber>
    </submittedName>
</protein>
<evidence type="ECO:0000256" key="1">
    <source>
        <dbReference type="ARBA" id="ARBA00022676"/>
    </source>
</evidence>
<evidence type="ECO:0000313" key="4">
    <source>
        <dbReference type="EMBL" id="MDT9592759.1"/>
    </source>
</evidence>
<dbReference type="Proteomes" id="UP001268542">
    <property type="component" value="Unassembled WGS sequence"/>
</dbReference>
<dbReference type="InterPro" id="IPR028098">
    <property type="entry name" value="Glyco_trans_4-like_N"/>
</dbReference>
<dbReference type="InterPro" id="IPR050194">
    <property type="entry name" value="Glycosyltransferase_grp1"/>
</dbReference>
<dbReference type="GO" id="GO:0016757">
    <property type="term" value="F:glycosyltransferase activity"/>
    <property type="evidence" value="ECO:0007669"/>
    <property type="project" value="UniProtKB-KW"/>
</dbReference>
<evidence type="ECO:0000313" key="5">
    <source>
        <dbReference type="Proteomes" id="UP001268542"/>
    </source>
</evidence>
<dbReference type="EMBL" id="JAVYII010000002">
    <property type="protein sequence ID" value="MDT9592759.1"/>
    <property type="molecule type" value="Genomic_DNA"/>
</dbReference>
<keyword evidence="1 4" id="KW-0328">Glycosyltransferase</keyword>
<dbReference type="EC" id="2.4.-.-" evidence="4"/>
<feature type="domain" description="Glycosyltransferase subfamily 4-like N-terminal" evidence="3">
    <location>
        <begin position="15"/>
        <end position="159"/>
    </location>
</feature>
<evidence type="ECO:0000259" key="3">
    <source>
        <dbReference type="Pfam" id="PF13439"/>
    </source>
</evidence>
<proteinExistence type="predicted"/>
<name>A0ABU3PU99_9ACTN</name>
<reference evidence="4 5" key="1">
    <citation type="submission" date="2023-08" db="EMBL/GenBank/DDBJ databases">
        <title>Nocardioides seae sp. nov., a bacterium isolated from a soil.</title>
        <authorList>
            <person name="Wang X."/>
        </authorList>
    </citation>
    <scope>NUCLEOTIDE SEQUENCE [LARGE SCALE GENOMIC DNA]</scope>
    <source>
        <strain evidence="4 5">YZH12</strain>
    </source>
</reference>
<dbReference type="Pfam" id="PF13439">
    <property type="entry name" value="Glyco_transf_4"/>
    <property type="match status" value="1"/>
</dbReference>
<organism evidence="4 5">
    <name type="scientific">Nocardioides imazamoxiresistens</name>
    <dbReference type="NCBI Taxonomy" id="3231893"/>
    <lineage>
        <taxon>Bacteria</taxon>
        <taxon>Bacillati</taxon>
        <taxon>Actinomycetota</taxon>
        <taxon>Actinomycetes</taxon>
        <taxon>Propionibacteriales</taxon>
        <taxon>Nocardioidaceae</taxon>
        <taxon>Nocardioides</taxon>
    </lineage>
</organism>
<dbReference type="RefSeq" id="WP_315732179.1">
    <property type="nucleotide sequence ID" value="NZ_JAVYII010000002.1"/>
</dbReference>
<dbReference type="SUPFAM" id="SSF53756">
    <property type="entry name" value="UDP-Glycosyltransferase/glycogen phosphorylase"/>
    <property type="match status" value="1"/>
</dbReference>
<dbReference type="PANTHER" id="PTHR45947">
    <property type="entry name" value="SULFOQUINOVOSYL TRANSFERASE SQD2"/>
    <property type="match status" value="1"/>
</dbReference>
<accession>A0ABU3PU99</accession>
<dbReference type="PANTHER" id="PTHR45947:SF3">
    <property type="entry name" value="SULFOQUINOVOSYL TRANSFERASE SQD2"/>
    <property type="match status" value="1"/>
</dbReference>
<dbReference type="Gene3D" id="3.40.50.2000">
    <property type="entry name" value="Glycogen Phosphorylase B"/>
    <property type="match status" value="2"/>
</dbReference>
<dbReference type="Pfam" id="PF13692">
    <property type="entry name" value="Glyco_trans_1_4"/>
    <property type="match status" value="1"/>
</dbReference>
<evidence type="ECO:0000256" key="2">
    <source>
        <dbReference type="ARBA" id="ARBA00022679"/>
    </source>
</evidence>
<comment type="caution">
    <text evidence="4">The sequence shown here is derived from an EMBL/GenBank/DDBJ whole genome shotgun (WGS) entry which is preliminary data.</text>
</comment>
<sequence>MRIAVVTESFYPATDGTTTTVRNLLDGLVDRGHTVRLVAPAPGLTSYRNVEIVRVRALDKPGRQVRAALEGFAPDLVHVTSSVEIGPTLGRKALKHARRLDVPTVAVQQVGVSDLAAPLWTTKVAERADRVLVTARWMVERLAGLGVDAPLWAPGVDTDAFSPALRDDWLHDRWARARSRGGPRTVVGYVGALEKHQGVRRLPEVAAVPGVRLVVVGAGSQHDWLAHRLGSLTGPGAKLAGPLAAGDLATAMASLDVLVHPGTGLTCAHALREAHAAGVPVVAARTGGARDVVEHLESGLLFDPTDPRGLVRAVEALAADRHRGLMGEHGRRAAGARSWSDAVAELVDTHYAAVLGRGALRIAG</sequence>